<name>H6WG06_9CAUD</name>
<dbReference type="KEGG" id="vg:14013937"/>
<dbReference type="RefSeq" id="YP_007006144.1">
    <property type="nucleotide sequence ID" value="NC_019516.2"/>
</dbReference>
<reference evidence="1 2" key="1">
    <citation type="journal article" date="2012" name="Proc. Natl. Acad. Sci. U.S.A.">
        <title>A novel lineage of myoviruses infecting cyanobacteria is widespread in the oceans.</title>
        <authorList>
            <person name="Sabehi G."/>
            <person name="Shaulov L."/>
            <person name="Silver D.H."/>
            <person name="Yanai I."/>
            <person name="Harel A."/>
            <person name="Lindell D."/>
        </authorList>
    </citation>
    <scope>NUCLEOTIDE SEQUENCE [LARGE SCALE GENOMIC DNA]</scope>
</reference>
<proteinExistence type="predicted"/>
<keyword evidence="2" id="KW-1185">Reference proteome</keyword>
<evidence type="ECO:0000313" key="2">
    <source>
        <dbReference type="Proteomes" id="UP000007178"/>
    </source>
</evidence>
<dbReference type="Proteomes" id="UP000007178">
    <property type="component" value="Segment"/>
</dbReference>
<organism evidence="1 2">
    <name type="scientific">Cyanophage S-TIM5</name>
    <dbReference type="NCBI Taxonomy" id="1137745"/>
    <lineage>
        <taxon>Viruses</taxon>
        <taxon>Duplodnaviria</taxon>
        <taxon>Heunggongvirae</taxon>
        <taxon>Uroviricota</taxon>
        <taxon>Caudoviricetes</taxon>
        <taxon>Aurunvirus</taxon>
        <taxon>Aurunvirus STIM5</taxon>
    </lineage>
</organism>
<dbReference type="GeneID" id="14013937"/>
<evidence type="ECO:0000313" key="1">
    <source>
        <dbReference type="EMBL" id="AEZ65730.1"/>
    </source>
</evidence>
<accession>H6WG06</accession>
<sequence length="552" mass="62000">MKDNINYEAPEDWGVSSEDAWVSFEELKDNGAPVLEGKDVVGFIEFNDELVPEAIRKTAKPGTVYKSRTTGATLQKQQSGRWKKVESTAQRMERARKSGQWKGPVDSEKIKEKKEVKSVLQKKEEPVYNTEIPKRTKRGAKEVILNEEQLAQDFPDEASRERIKKMALLMNSQLSESGNIKRSSGKGGKDDRTLLWEDAEAISQRKDPIWKNLIESGPPYPQDKVDAFRNQAFIKDVTAKEAEYIYSHLPSPAKTFLKKNGTPTSYYTGQGSTVQEQASGKSPTDARGVMILHTWLRQGGRDGYSNQPLMLGDAEAEHINPQGGGGEDHPSNLVMIRAGLNRARTDKPLTNLIALSKSYIGDGSDEAKEKLEKLRESRFTGSSARGDAKKLIESVPLDDLLARDWEEATKEYNGMTGGNKGTQYMLRRVNLFNLGNRLRSGKVVIPATISTPLGKAYWQGNEEERQQIRDSVDGMRENFKNWLNDGKGTPKDYILSVKSALQNAGASDEEMRRAFLDKFFIDLANTNNKWLVKAHGYEETSAEELKTYYETL</sequence>
<dbReference type="EMBL" id="JQ245707">
    <property type="protein sequence ID" value="AEZ65730.1"/>
    <property type="molecule type" value="Genomic_DNA"/>
</dbReference>
<protein>
    <submittedName>
        <fullName evidence="1">Virion structural protein and packaging</fullName>
    </submittedName>
</protein>